<accession>A0A438LZU9</accession>
<dbReference type="EMBL" id="SAUN01000001">
    <property type="protein sequence ID" value="RVX38768.1"/>
    <property type="molecule type" value="Genomic_DNA"/>
</dbReference>
<dbReference type="InterPro" id="IPR048284">
    <property type="entry name" value="EryCIII-like_N"/>
</dbReference>
<dbReference type="RefSeq" id="WP_127931355.1">
    <property type="nucleotide sequence ID" value="NZ_SAUN01000001.1"/>
</dbReference>
<evidence type="ECO:0000256" key="2">
    <source>
        <dbReference type="ARBA" id="ARBA00022676"/>
    </source>
</evidence>
<dbReference type="PANTHER" id="PTHR48050">
    <property type="entry name" value="STEROL 3-BETA-GLUCOSYLTRANSFERASE"/>
    <property type="match status" value="1"/>
</dbReference>
<dbReference type="SUPFAM" id="SSF53756">
    <property type="entry name" value="UDP-Glycosyltransferase/glycogen phosphorylase"/>
    <property type="match status" value="1"/>
</dbReference>
<dbReference type="InterPro" id="IPR010610">
    <property type="entry name" value="EryCIII-like_C"/>
</dbReference>
<gene>
    <name evidence="6" type="ORF">EDD27_1092</name>
</gene>
<sequence length="406" mass="42107">MRVLFIPAAVPSHFYPMAPLAWAFQSAGHEVYVAGQPPVVDSIVAAGLQAVPVGGAYDLMANITAAGEIVRRETGEGPSASGDVSSMSPEAFRRYAELRILPHVRTAAAMLDELAPFARAWRPDLVVSDPITLVAPLIAAAAGAPLVHHLWGPLPERGTLTEFPGYSADPGKWPAELRDLYDLCGVEPAAYPAVASIEPGPPSLQAAAIPKRLPARYVPFNGSGALPAWLRESADRPRVCVSWLTSNTTPGAGESAHPLATLVSALAAEDVETLVAVRAWNQTGLEELPGGVRVVVDLPLNIVLPTCAVSVNHGGVGTTMTALHHGVPQVVVPYNPGAVYEVQCLIDAGAAVAVDADPIDAGEVASAAVALAGDCAQRKAAAVLREENLAQPAPAQVVGNLEELLG</sequence>
<dbReference type="GO" id="GO:0008194">
    <property type="term" value="F:UDP-glycosyltransferase activity"/>
    <property type="evidence" value="ECO:0007669"/>
    <property type="project" value="InterPro"/>
</dbReference>
<protein>
    <submittedName>
        <fullName evidence="6">L-desosaminyltransferase</fullName>
    </submittedName>
</protein>
<evidence type="ECO:0000313" key="6">
    <source>
        <dbReference type="EMBL" id="RVX38768.1"/>
    </source>
</evidence>
<evidence type="ECO:0000259" key="4">
    <source>
        <dbReference type="Pfam" id="PF06722"/>
    </source>
</evidence>
<proteinExistence type="inferred from homology"/>
<dbReference type="Gene3D" id="3.40.50.2000">
    <property type="entry name" value="Glycogen Phosphorylase B"/>
    <property type="match status" value="2"/>
</dbReference>
<dbReference type="InterPro" id="IPR002213">
    <property type="entry name" value="UDP_glucos_trans"/>
</dbReference>
<keyword evidence="7" id="KW-1185">Reference proteome</keyword>
<feature type="domain" description="Erythromycin biosynthesis protein CIII-like C-terminal" evidence="4">
    <location>
        <begin position="262"/>
        <end position="404"/>
    </location>
</feature>
<dbReference type="GO" id="GO:0017000">
    <property type="term" value="P:antibiotic biosynthetic process"/>
    <property type="evidence" value="ECO:0007669"/>
    <property type="project" value="UniProtKB-ARBA"/>
</dbReference>
<dbReference type="Pfam" id="PF06722">
    <property type="entry name" value="EryCIII-like_C"/>
    <property type="match status" value="1"/>
</dbReference>
<keyword evidence="3 6" id="KW-0808">Transferase</keyword>
<dbReference type="Pfam" id="PF21036">
    <property type="entry name" value="EryCIII-like_N"/>
    <property type="match status" value="1"/>
</dbReference>
<name>A0A438LZU9_9ACTN</name>
<evidence type="ECO:0000313" key="7">
    <source>
        <dbReference type="Proteomes" id="UP000284824"/>
    </source>
</evidence>
<evidence type="ECO:0000259" key="5">
    <source>
        <dbReference type="Pfam" id="PF21036"/>
    </source>
</evidence>
<dbReference type="OrthoDB" id="5488434at2"/>
<dbReference type="PANTHER" id="PTHR48050:SF13">
    <property type="entry name" value="STEROL 3-BETA-GLUCOSYLTRANSFERASE UGT80A2"/>
    <property type="match status" value="1"/>
</dbReference>
<comment type="caution">
    <text evidence="6">The sequence shown here is derived from an EMBL/GenBank/DDBJ whole genome shotgun (WGS) entry which is preliminary data.</text>
</comment>
<comment type="similarity">
    <text evidence="1">Belongs to the glycosyltransferase 28 family.</text>
</comment>
<reference evidence="6 7" key="1">
    <citation type="submission" date="2019-01" db="EMBL/GenBank/DDBJ databases">
        <title>Sequencing the genomes of 1000 actinobacteria strains.</title>
        <authorList>
            <person name="Klenk H.-P."/>
        </authorList>
    </citation>
    <scope>NUCLEOTIDE SEQUENCE [LARGE SCALE GENOMIC DNA]</scope>
    <source>
        <strain evidence="6 7">DSM 43925</strain>
    </source>
</reference>
<dbReference type="CDD" id="cd03784">
    <property type="entry name" value="GT1_Gtf-like"/>
    <property type="match status" value="1"/>
</dbReference>
<keyword evidence="2" id="KW-0328">Glycosyltransferase</keyword>
<dbReference type="GO" id="GO:0016758">
    <property type="term" value="F:hexosyltransferase activity"/>
    <property type="evidence" value="ECO:0007669"/>
    <property type="project" value="UniProtKB-ARBA"/>
</dbReference>
<evidence type="ECO:0000256" key="3">
    <source>
        <dbReference type="ARBA" id="ARBA00022679"/>
    </source>
</evidence>
<dbReference type="AlphaFoldDB" id="A0A438LZU9"/>
<feature type="domain" description="Erythromycin biosynthesis protein CIII-like N-terminal" evidence="5">
    <location>
        <begin position="22"/>
        <end position="242"/>
    </location>
</feature>
<organism evidence="6 7">
    <name type="scientific">Nonomuraea polychroma</name>
    <dbReference type="NCBI Taxonomy" id="46176"/>
    <lineage>
        <taxon>Bacteria</taxon>
        <taxon>Bacillati</taxon>
        <taxon>Actinomycetota</taxon>
        <taxon>Actinomycetes</taxon>
        <taxon>Streptosporangiales</taxon>
        <taxon>Streptosporangiaceae</taxon>
        <taxon>Nonomuraea</taxon>
    </lineage>
</organism>
<evidence type="ECO:0000256" key="1">
    <source>
        <dbReference type="ARBA" id="ARBA00006962"/>
    </source>
</evidence>
<dbReference type="InterPro" id="IPR050426">
    <property type="entry name" value="Glycosyltransferase_28"/>
</dbReference>
<dbReference type="Proteomes" id="UP000284824">
    <property type="component" value="Unassembled WGS sequence"/>
</dbReference>